<dbReference type="Gene3D" id="2.40.10.500">
    <property type="match status" value="1"/>
</dbReference>
<reference evidence="3 4" key="1">
    <citation type="journal article" date="2024" name="Chem. Sci.">
        <title>Discovery of a lagriamide polyketide by integrated genome mining, isotopic labeling, and untargeted metabolomics.</title>
        <authorList>
            <person name="Fergusson C.H."/>
            <person name="Saulog J."/>
            <person name="Paulo B.S."/>
            <person name="Wilson D.M."/>
            <person name="Liu D.Y."/>
            <person name="Morehouse N.J."/>
            <person name="Waterworth S."/>
            <person name="Barkei J."/>
            <person name="Gray C.A."/>
            <person name="Kwan J.C."/>
            <person name="Eustaquio A.S."/>
            <person name="Linington R.G."/>
        </authorList>
    </citation>
    <scope>NUCLEOTIDE SEQUENCE [LARGE SCALE GENOMIC DNA]</scope>
    <source>
        <strain evidence="3 4">RL17-338-BIF-B</strain>
    </source>
</reference>
<feature type="region of interest" description="Disordered" evidence="1">
    <location>
        <begin position="33"/>
        <end position="61"/>
    </location>
</feature>
<dbReference type="Proteomes" id="UP001469089">
    <property type="component" value="Unassembled WGS sequence"/>
</dbReference>
<name>A0ABV1LPC5_9BURK</name>
<dbReference type="SUPFAM" id="SSF63829">
    <property type="entry name" value="Calcium-dependent phosphotriesterase"/>
    <property type="match status" value="1"/>
</dbReference>
<dbReference type="PROSITE" id="PS51257">
    <property type="entry name" value="PROKAR_LIPOPROTEIN"/>
    <property type="match status" value="1"/>
</dbReference>
<evidence type="ECO:0000256" key="2">
    <source>
        <dbReference type="SAM" id="SignalP"/>
    </source>
</evidence>
<dbReference type="PANTHER" id="PTHR13833:SF71">
    <property type="entry name" value="NHL DOMAIN-CONTAINING PROTEIN"/>
    <property type="match status" value="1"/>
</dbReference>
<comment type="caution">
    <text evidence="3">The sequence shown here is derived from an EMBL/GenBank/DDBJ whole genome shotgun (WGS) entry which is preliminary data.</text>
</comment>
<proteinExistence type="predicted"/>
<accession>A0ABV1LPC5</accession>
<evidence type="ECO:0000313" key="3">
    <source>
        <dbReference type="EMBL" id="MEQ5841128.1"/>
    </source>
</evidence>
<dbReference type="InterPro" id="IPR011042">
    <property type="entry name" value="6-blade_b-propeller_TolB-like"/>
</dbReference>
<dbReference type="Gene3D" id="2.120.10.30">
    <property type="entry name" value="TolB, C-terminal domain"/>
    <property type="match status" value="2"/>
</dbReference>
<dbReference type="EMBL" id="JAOALG010000001">
    <property type="protein sequence ID" value="MEQ5841128.1"/>
    <property type="molecule type" value="Genomic_DNA"/>
</dbReference>
<gene>
    <name evidence="3" type="ORF">N0A02_17010</name>
</gene>
<protein>
    <recommendedName>
        <fullName evidence="5">NHL repeat-containing protein</fullName>
    </recommendedName>
</protein>
<sequence>MKIRTQQSQQTRVRISALLAILVATCSLAACGGGDGDDDSSPPPVNPNAPSISVYAGQPDNPGSTTGAIASALFDTPTGLIVDNTGKLFVADNGNFTVSEITNGVVTTLAGTAGANGSADGVGAAAQFGGPEELAVDSTDNVYVTDDVAGSDFLAVRKITASGQVTTVTNPATGQALLTDGSAGIAVDQQSNAYVFTTDTSTGASVLTQITPSGAINVIQLVNSSGTPVGLIDPQDMTVDSSNHLYIADDDINANAGVLYQVALNGTAGVVTALAGSTATSGATDGPGTSATFNGLGNLTTDSSGNVYANDVNNGTIREISPAGIVTTVAGIAGQFGLNLGQLPQPLPTIDALAIVGQTLYTTAPNHSVVLQIAPLP</sequence>
<keyword evidence="2" id="KW-0732">Signal</keyword>
<dbReference type="PANTHER" id="PTHR13833">
    <property type="match status" value="1"/>
</dbReference>
<evidence type="ECO:0000256" key="1">
    <source>
        <dbReference type="SAM" id="MobiDB-lite"/>
    </source>
</evidence>
<keyword evidence="4" id="KW-1185">Reference proteome</keyword>
<organism evidence="3 4">
    <name type="scientific">Paraburkholderia acidicola</name>
    <dbReference type="NCBI Taxonomy" id="1912599"/>
    <lineage>
        <taxon>Bacteria</taxon>
        <taxon>Pseudomonadati</taxon>
        <taxon>Pseudomonadota</taxon>
        <taxon>Betaproteobacteria</taxon>
        <taxon>Burkholderiales</taxon>
        <taxon>Burkholderiaceae</taxon>
        <taxon>Paraburkholderia</taxon>
    </lineage>
</organism>
<feature type="chain" id="PRO_5046317896" description="NHL repeat-containing protein" evidence="2">
    <location>
        <begin position="30"/>
        <end position="377"/>
    </location>
</feature>
<dbReference type="RefSeq" id="WP_349543098.1">
    <property type="nucleotide sequence ID" value="NZ_JAOALG010000001.1"/>
</dbReference>
<evidence type="ECO:0000313" key="4">
    <source>
        <dbReference type="Proteomes" id="UP001469089"/>
    </source>
</evidence>
<evidence type="ECO:0008006" key="5">
    <source>
        <dbReference type="Google" id="ProtNLM"/>
    </source>
</evidence>
<feature type="signal peptide" evidence="2">
    <location>
        <begin position="1"/>
        <end position="29"/>
    </location>
</feature>